<dbReference type="Proteomes" id="UP000694850">
    <property type="component" value="Unplaced"/>
</dbReference>
<dbReference type="PANTHER" id="PTHR34828">
    <property type="entry name" value="TESTIS-EXPRESSED PROTEIN 45"/>
    <property type="match status" value="1"/>
</dbReference>
<dbReference type="Pfam" id="PF15373">
    <property type="entry name" value="SAXO5-like"/>
    <property type="match status" value="1"/>
</dbReference>
<dbReference type="PANTHER" id="PTHR34828:SF1">
    <property type="entry name" value="TESTIS-EXPRESSED PROTEIN 45"/>
    <property type="match status" value="1"/>
</dbReference>
<evidence type="ECO:0000313" key="1">
    <source>
        <dbReference type="Proteomes" id="UP000694850"/>
    </source>
</evidence>
<accession>A0A8B7AWB1</accession>
<dbReference type="AlphaFoldDB" id="A0A8B7AWB1"/>
<dbReference type="OrthoDB" id="6151791at2759"/>
<dbReference type="InterPro" id="IPR028001">
    <property type="entry name" value="SAXO5"/>
</dbReference>
<sequence>MTSARRARSRTASPELCEGPRALCAGAATALCPGLGALSAPVRVTSCPETTATALLRNGMPLSDFLKASHFALGPDLRLREGTMYSTSCRDFQAHPGVTYQPPHRQPPPALLFQQDARWALEERVSESHRMYQPVPLGTALSDKQARERTLALQATNLHMHADAHEGISIPNSRAVYRWPELPARASEQVRRAHLIFAGDSVPPGDRAKLGIPLTTYQALFPPHDAYPQPRAPCQHLGGLSPLKGDHRTQEHSTSYQRQFQALPGSPALMCKRASSSVELGDCEIGYGHLCSEQKQAYRSQGLPPDRYDKAQAAAHVHYVNIRPGDGLFHDATTMGQHFYARETEPFVLHHDRTPLSHILEGNQHPGPGSLITSTRFFLGQPPPLNQPCGRHLPHEKLQSHVTLGEASLLRHFFQTSMGSDYLAPESQRPLKALNLHLHQSNLPRGTGKTDFLTTNQKMLKPHRTGPARRTEEMLQRCKYSHMEPPLGRQRTFSTRYQEEFPYKYQGPVVLSSADTQESHMFPGTPCQLHYKERKDPRAPQTPTYPCHSKQ</sequence>
<gene>
    <name evidence="2" type="primary">TEX45</name>
</gene>
<organism evidence="1 2">
    <name type="scientific">Orycteropus afer afer</name>
    <dbReference type="NCBI Taxonomy" id="1230840"/>
    <lineage>
        <taxon>Eukaryota</taxon>
        <taxon>Metazoa</taxon>
        <taxon>Chordata</taxon>
        <taxon>Craniata</taxon>
        <taxon>Vertebrata</taxon>
        <taxon>Euteleostomi</taxon>
        <taxon>Mammalia</taxon>
        <taxon>Eutheria</taxon>
        <taxon>Afrotheria</taxon>
        <taxon>Tubulidentata</taxon>
        <taxon>Orycteropodidae</taxon>
        <taxon>Orycteropus</taxon>
    </lineage>
</organism>
<proteinExistence type="predicted"/>
<evidence type="ECO:0000313" key="2">
    <source>
        <dbReference type="RefSeq" id="XP_007951889.2"/>
    </source>
</evidence>
<keyword evidence="1" id="KW-1185">Reference proteome</keyword>
<name>A0A8B7AWB1_ORYAF</name>
<protein>
    <submittedName>
        <fullName evidence="2">Testis-expressed protein 45</fullName>
    </submittedName>
</protein>
<reference evidence="2" key="1">
    <citation type="submission" date="2025-08" db="UniProtKB">
        <authorList>
            <consortium name="RefSeq"/>
        </authorList>
    </citation>
    <scope>IDENTIFICATION</scope>
</reference>
<dbReference type="RefSeq" id="XP_007951889.2">
    <property type="nucleotide sequence ID" value="XM_007953698.2"/>
</dbReference>